<dbReference type="AlphaFoldDB" id="A0A9Q0S344"/>
<reference evidence="1" key="1">
    <citation type="submission" date="2022-07" db="EMBL/GenBank/DDBJ databases">
        <authorList>
            <person name="Trinca V."/>
            <person name="Uliana J.V.C."/>
            <person name="Torres T.T."/>
            <person name="Ward R.J."/>
            <person name="Monesi N."/>
        </authorList>
    </citation>
    <scope>NUCLEOTIDE SEQUENCE</scope>
    <source>
        <strain evidence="1">HSMRA1968</strain>
        <tissue evidence="1">Whole embryos</tissue>
    </source>
</reference>
<gene>
    <name evidence="1" type="ORF">Bhyg_07155</name>
</gene>
<dbReference type="Proteomes" id="UP001151699">
    <property type="component" value="Chromosome B"/>
</dbReference>
<evidence type="ECO:0008006" key="3">
    <source>
        <dbReference type="Google" id="ProtNLM"/>
    </source>
</evidence>
<accession>A0A9Q0S344</accession>
<organism evidence="1 2">
    <name type="scientific">Pseudolycoriella hygida</name>
    <dbReference type="NCBI Taxonomy" id="35572"/>
    <lineage>
        <taxon>Eukaryota</taxon>
        <taxon>Metazoa</taxon>
        <taxon>Ecdysozoa</taxon>
        <taxon>Arthropoda</taxon>
        <taxon>Hexapoda</taxon>
        <taxon>Insecta</taxon>
        <taxon>Pterygota</taxon>
        <taxon>Neoptera</taxon>
        <taxon>Endopterygota</taxon>
        <taxon>Diptera</taxon>
        <taxon>Nematocera</taxon>
        <taxon>Sciaroidea</taxon>
        <taxon>Sciaridae</taxon>
        <taxon>Pseudolycoriella</taxon>
    </lineage>
</organism>
<dbReference type="EMBL" id="WJQU01000002">
    <property type="protein sequence ID" value="KAJ6642208.1"/>
    <property type="molecule type" value="Genomic_DNA"/>
</dbReference>
<keyword evidence="2" id="KW-1185">Reference proteome</keyword>
<proteinExistence type="predicted"/>
<evidence type="ECO:0000313" key="1">
    <source>
        <dbReference type="EMBL" id="KAJ6642208.1"/>
    </source>
</evidence>
<sequence>MLLFVFIEKPVTMDDLMTEIKNLDYKLTNGLKDIEYQIKLRKMYPDGKPLIENISITSNELKFDFPINTSADLFYFLDSLNDQDYRDVMLKRCKQLGGTTSAKMVRNIWKFLFSPDIQKLLNWSGQNDKIRIENSRLFSLVEGATLQTFPTATLNTISDITKIYFQNVKTRLKKKNFESTDDIENSCY</sequence>
<dbReference type="PANTHER" id="PTHR34153">
    <property type="entry name" value="SI:CH211-262H13.3-RELATED-RELATED"/>
    <property type="match status" value="1"/>
</dbReference>
<comment type="caution">
    <text evidence="1">The sequence shown here is derived from an EMBL/GenBank/DDBJ whole genome shotgun (WGS) entry which is preliminary data.</text>
</comment>
<protein>
    <recommendedName>
        <fullName evidence="3">DUF4806 domain-containing protein</fullName>
    </recommendedName>
</protein>
<dbReference type="PANTHER" id="PTHR34153:SF2">
    <property type="entry name" value="SI:CH211-262H13.3-RELATED"/>
    <property type="match status" value="1"/>
</dbReference>
<name>A0A9Q0S344_9DIPT</name>
<evidence type="ECO:0000313" key="2">
    <source>
        <dbReference type="Proteomes" id="UP001151699"/>
    </source>
</evidence>